<name>A0A845QPS7_9FIRM</name>
<dbReference type="PANTHER" id="PTHR43218:SF1">
    <property type="entry name" value="PHOSPHORIBOSYLTRANSFERASE"/>
    <property type="match status" value="1"/>
</dbReference>
<dbReference type="RefSeq" id="WP_160203000.1">
    <property type="nucleotide sequence ID" value="NZ_QXWK01000032.1"/>
</dbReference>
<keyword evidence="3" id="KW-1185">Reference proteome</keyword>
<comment type="caution">
    <text evidence="2">The sequence shown here is derived from an EMBL/GenBank/DDBJ whole genome shotgun (WGS) entry which is preliminary data.</text>
</comment>
<protein>
    <submittedName>
        <fullName evidence="2">Adenine phosphoribosyltransferase</fullName>
        <ecNumber evidence="2">2.4.2.7</ecNumber>
    </submittedName>
</protein>
<dbReference type="GO" id="GO:0003999">
    <property type="term" value="F:adenine phosphoribosyltransferase activity"/>
    <property type="evidence" value="ECO:0007669"/>
    <property type="project" value="UniProtKB-EC"/>
</dbReference>
<dbReference type="AlphaFoldDB" id="A0A845QPS7"/>
<dbReference type="PANTHER" id="PTHR43218">
    <property type="entry name" value="PHOSPHORIBOSYLTRANSFERASE-RELATED"/>
    <property type="match status" value="1"/>
</dbReference>
<evidence type="ECO:0000259" key="1">
    <source>
        <dbReference type="Pfam" id="PF00156"/>
    </source>
</evidence>
<feature type="domain" description="Phosphoribosyltransferase" evidence="1">
    <location>
        <begin position="56"/>
        <end position="170"/>
    </location>
</feature>
<reference evidence="2 3" key="1">
    <citation type="submission" date="2018-08" db="EMBL/GenBank/DDBJ databases">
        <title>Murine metabolic-syndrome-specific gut microbial biobank.</title>
        <authorList>
            <person name="Liu C."/>
        </authorList>
    </citation>
    <scope>NUCLEOTIDE SEQUENCE [LARGE SCALE GENOMIC DNA]</scope>
    <source>
        <strain evidence="2 3">28</strain>
    </source>
</reference>
<dbReference type="SUPFAM" id="SSF53271">
    <property type="entry name" value="PRTase-like"/>
    <property type="match status" value="1"/>
</dbReference>
<dbReference type="InterPro" id="IPR029057">
    <property type="entry name" value="PRTase-like"/>
</dbReference>
<evidence type="ECO:0000313" key="2">
    <source>
        <dbReference type="EMBL" id="NBH62713.1"/>
    </source>
</evidence>
<sequence length="216" mass="24208">MRYQPPYFDFEICGVKRKLPFVKIKEDMALASFCIVSDTELVQAVAPELAKKLPEFDVLLTAEAKGIILTYELSRILGHKDFVVARKSNKPYMQNVLEANVYSITTQKKQTLYMDGCDVDKIRGKRVAIIDDVIATGESLNALETLAKEAGAEIVCRAAVLAELDSVYRDDIIFLKEHYVFTPNEDGTFTPIESPMKKAAKAKEAETEISVSTFRN</sequence>
<dbReference type="InterPro" id="IPR000836">
    <property type="entry name" value="PRTase_dom"/>
</dbReference>
<keyword evidence="2" id="KW-0808">Transferase</keyword>
<gene>
    <name evidence="2" type="ORF">D0435_13745</name>
</gene>
<dbReference type="NCBIfam" id="NF005592">
    <property type="entry name" value="PRK07322.1"/>
    <property type="match status" value="1"/>
</dbReference>
<dbReference type="Pfam" id="PF00156">
    <property type="entry name" value="Pribosyltran"/>
    <property type="match status" value="1"/>
</dbReference>
<dbReference type="EMBL" id="QXWK01000032">
    <property type="protein sequence ID" value="NBH62713.1"/>
    <property type="molecule type" value="Genomic_DNA"/>
</dbReference>
<proteinExistence type="predicted"/>
<dbReference type="CDD" id="cd06223">
    <property type="entry name" value="PRTases_typeI"/>
    <property type="match status" value="1"/>
</dbReference>
<evidence type="ECO:0000313" key="3">
    <source>
        <dbReference type="Proteomes" id="UP000446866"/>
    </source>
</evidence>
<accession>A0A845QPS7</accession>
<keyword evidence="2" id="KW-0328">Glycosyltransferase</keyword>
<dbReference type="EC" id="2.4.2.7" evidence="2"/>
<organism evidence="2 3">
    <name type="scientific">Anaerotruncus colihominis</name>
    <dbReference type="NCBI Taxonomy" id="169435"/>
    <lineage>
        <taxon>Bacteria</taxon>
        <taxon>Bacillati</taxon>
        <taxon>Bacillota</taxon>
        <taxon>Clostridia</taxon>
        <taxon>Eubacteriales</taxon>
        <taxon>Oscillospiraceae</taxon>
        <taxon>Anaerotruncus</taxon>
    </lineage>
</organism>
<dbReference type="Gene3D" id="3.40.50.2020">
    <property type="match status" value="1"/>
</dbReference>
<dbReference type="Proteomes" id="UP000446866">
    <property type="component" value="Unassembled WGS sequence"/>
</dbReference>